<dbReference type="PROSITE" id="PS00041">
    <property type="entry name" value="HTH_ARAC_FAMILY_1"/>
    <property type="match status" value="1"/>
</dbReference>
<dbReference type="InterPro" id="IPR003313">
    <property type="entry name" value="AraC-bd"/>
</dbReference>
<dbReference type="PANTHER" id="PTHR43280">
    <property type="entry name" value="ARAC-FAMILY TRANSCRIPTIONAL REGULATOR"/>
    <property type="match status" value="1"/>
</dbReference>
<dbReference type="Pfam" id="PF12833">
    <property type="entry name" value="HTH_18"/>
    <property type="match status" value="1"/>
</dbReference>
<accession>A0A3E3IWN9</accession>
<proteinExistence type="predicted"/>
<evidence type="ECO:0000313" key="5">
    <source>
        <dbReference type="EMBL" id="RGE71453.1"/>
    </source>
</evidence>
<dbReference type="PROSITE" id="PS01124">
    <property type="entry name" value="HTH_ARAC_FAMILY_2"/>
    <property type="match status" value="1"/>
</dbReference>
<evidence type="ECO:0000259" key="4">
    <source>
        <dbReference type="PROSITE" id="PS01124"/>
    </source>
</evidence>
<evidence type="ECO:0000256" key="1">
    <source>
        <dbReference type="ARBA" id="ARBA00023015"/>
    </source>
</evidence>
<protein>
    <submittedName>
        <fullName evidence="5">AraC family transcriptional regulator</fullName>
    </submittedName>
</protein>
<feature type="domain" description="HTH araC/xylS-type" evidence="4">
    <location>
        <begin position="250"/>
        <end position="347"/>
    </location>
</feature>
<dbReference type="Pfam" id="PF02311">
    <property type="entry name" value="AraC_binding"/>
    <property type="match status" value="1"/>
</dbReference>
<dbReference type="RefSeq" id="WP_025491621.1">
    <property type="nucleotide sequence ID" value="NZ_CALBAU010000191.1"/>
</dbReference>
<evidence type="ECO:0000256" key="2">
    <source>
        <dbReference type="ARBA" id="ARBA00023125"/>
    </source>
</evidence>
<sequence length="350" mass="41059">MDMETWFAPAIEMGRLVRQYRIAQEDEKEELERRIQNSAYISRLNTMQSFNSVDFLRGIVEEQKVNFIKRDFFLNPATPSFGGEGEAHYQLSYHRHDYMEFIFVLRGSYVQSINGVLHRHQAGDVCMLNPNVIHRDEVSGPEDRVLFMGLSAGFLKGELARFFAPHPEIAAFMENQFGRTDQQYILFHREDFSPVEGLLEQIVEEDERKLPGHHLVIKGYLVRLFGLLAENHGYTCHYQSRKEIEENLLAEILNYMQEHLDTVNRTELAAFFHFNPDYLNRFLLQKTGENYSSHLRFMRLQAAAEQLKATDKSVNEIIRELGFSNKGHFNRMFREKYGMLPGAYRKAWEN</sequence>
<dbReference type="InterPro" id="IPR037923">
    <property type="entry name" value="HTH-like"/>
</dbReference>
<dbReference type="InterPro" id="IPR018060">
    <property type="entry name" value="HTH_AraC"/>
</dbReference>
<dbReference type="InterPro" id="IPR018062">
    <property type="entry name" value="HTH_AraC-typ_CS"/>
</dbReference>
<dbReference type="Gene3D" id="2.60.120.10">
    <property type="entry name" value="Jelly Rolls"/>
    <property type="match status" value="1"/>
</dbReference>
<dbReference type="SMART" id="SM00342">
    <property type="entry name" value="HTH_ARAC"/>
    <property type="match status" value="1"/>
</dbReference>
<dbReference type="InterPro" id="IPR014710">
    <property type="entry name" value="RmlC-like_jellyroll"/>
</dbReference>
<evidence type="ECO:0000313" key="6">
    <source>
        <dbReference type="Proteomes" id="UP000261166"/>
    </source>
</evidence>
<dbReference type="PRINTS" id="PR00032">
    <property type="entry name" value="HTHARAC"/>
</dbReference>
<dbReference type="EMBL" id="QVLU01000010">
    <property type="protein sequence ID" value="RGE71453.1"/>
    <property type="molecule type" value="Genomic_DNA"/>
</dbReference>
<keyword evidence="1" id="KW-0805">Transcription regulation</keyword>
<dbReference type="SUPFAM" id="SSF51215">
    <property type="entry name" value="Regulatory protein AraC"/>
    <property type="match status" value="1"/>
</dbReference>
<evidence type="ECO:0000256" key="3">
    <source>
        <dbReference type="ARBA" id="ARBA00023163"/>
    </source>
</evidence>
<dbReference type="InterPro" id="IPR020449">
    <property type="entry name" value="Tscrpt_reg_AraC-type_HTH"/>
</dbReference>
<organism evidence="5 6">
    <name type="scientific">Eisenbergiella massiliensis</name>
    <dbReference type="NCBI Taxonomy" id="1720294"/>
    <lineage>
        <taxon>Bacteria</taxon>
        <taxon>Bacillati</taxon>
        <taxon>Bacillota</taxon>
        <taxon>Clostridia</taxon>
        <taxon>Lachnospirales</taxon>
        <taxon>Lachnospiraceae</taxon>
        <taxon>Eisenbergiella</taxon>
    </lineage>
</organism>
<dbReference type="PANTHER" id="PTHR43280:SF2">
    <property type="entry name" value="HTH-TYPE TRANSCRIPTIONAL REGULATOR EXSA"/>
    <property type="match status" value="1"/>
</dbReference>
<dbReference type="Proteomes" id="UP000261166">
    <property type="component" value="Unassembled WGS sequence"/>
</dbReference>
<dbReference type="GO" id="GO:0043565">
    <property type="term" value="F:sequence-specific DNA binding"/>
    <property type="evidence" value="ECO:0007669"/>
    <property type="project" value="InterPro"/>
</dbReference>
<keyword evidence="3" id="KW-0804">Transcription</keyword>
<keyword evidence="2" id="KW-0238">DNA-binding</keyword>
<gene>
    <name evidence="5" type="ORF">DWY69_12670</name>
</gene>
<dbReference type="Gene3D" id="1.10.10.60">
    <property type="entry name" value="Homeodomain-like"/>
    <property type="match status" value="2"/>
</dbReference>
<dbReference type="AlphaFoldDB" id="A0A3E3IWN9"/>
<dbReference type="InterPro" id="IPR009057">
    <property type="entry name" value="Homeodomain-like_sf"/>
</dbReference>
<reference evidence="5 6" key="1">
    <citation type="submission" date="2018-08" db="EMBL/GenBank/DDBJ databases">
        <title>A genome reference for cultivated species of the human gut microbiota.</title>
        <authorList>
            <person name="Zou Y."/>
            <person name="Xue W."/>
            <person name="Luo G."/>
        </authorList>
    </citation>
    <scope>NUCLEOTIDE SEQUENCE [LARGE SCALE GENOMIC DNA]</scope>
    <source>
        <strain evidence="5 6">AF26-4BH</strain>
    </source>
</reference>
<dbReference type="SUPFAM" id="SSF46689">
    <property type="entry name" value="Homeodomain-like"/>
    <property type="match status" value="1"/>
</dbReference>
<comment type="caution">
    <text evidence="5">The sequence shown here is derived from an EMBL/GenBank/DDBJ whole genome shotgun (WGS) entry which is preliminary data.</text>
</comment>
<dbReference type="GO" id="GO:0003700">
    <property type="term" value="F:DNA-binding transcription factor activity"/>
    <property type="evidence" value="ECO:0007669"/>
    <property type="project" value="InterPro"/>
</dbReference>
<name>A0A3E3IWN9_9FIRM</name>
<dbReference type="OrthoDB" id="9816335at2"/>